<dbReference type="InterPro" id="IPR023614">
    <property type="entry name" value="Porin_dom_sf"/>
</dbReference>
<dbReference type="RefSeq" id="WP_207859993.1">
    <property type="nucleotide sequence ID" value="NZ_JAFREP010000015.1"/>
</dbReference>
<evidence type="ECO:0008006" key="3">
    <source>
        <dbReference type="Google" id="ProtNLM"/>
    </source>
</evidence>
<dbReference type="Proteomes" id="UP000664417">
    <property type="component" value="Unassembled WGS sequence"/>
</dbReference>
<gene>
    <name evidence="1" type="ORF">J3U88_16315</name>
</gene>
<sequence>MFVSVRRMLGFLPLVGLFGFAMAQGGEGLDLSELQKKLHIYGYFSTRYEKVWNEPDLQDGVIREESSPGEFTFPYFSLMLQQQFSQKFKLFININGEDFDSLDIANGWGEYARNAAFNIRVGKIYRSFGLYNELLDAVPVYFGIEPPELFDGDHLLISRTTNLMVWGTFERENGTIRYSITTDDGEGDRGSDTFPIGFDLRYTFNLDSQVVGISGYTSGGDTAGDRGVGEGSPDGGVLPWMAEDAFDIIGGFWEGTFKNLTLQFEYWNARHDAVRDPNAVLTVVQNAGLLPTQLARFLLDPNGPLTLDNVRTNADFDVETWYLRAGYSHMTQRGEVTPYFQWDWYANPETIKNKTYGGDNEAGAADDGEFSKATIGVAYRPTPNTAIKVDVSSHFYTLNGEDVDYPEVRVDCSFIFGK</sequence>
<evidence type="ECO:0000313" key="2">
    <source>
        <dbReference type="Proteomes" id="UP000664417"/>
    </source>
</evidence>
<dbReference type="EMBL" id="JAFREP010000015">
    <property type="protein sequence ID" value="MBO1320040.1"/>
    <property type="molecule type" value="Genomic_DNA"/>
</dbReference>
<keyword evidence="2" id="KW-1185">Reference proteome</keyword>
<dbReference type="SUPFAM" id="SSF56935">
    <property type="entry name" value="Porins"/>
    <property type="match status" value="1"/>
</dbReference>
<dbReference type="AlphaFoldDB" id="A0A8J7Q8V2"/>
<evidence type="ECO:0000313" key="1">
    <source>
        <dbReference type="EMBL" id="MBO1320040.1"/>
    </source>
</evidence>
<comment type="caution">
    <text evidence="1">The sequence shown here is derived from an EMBL/GenBank/DDBJ whole genome shotgun (WGS) entry which is preliminary data.</text>
</comment>
<name>A0A8J7Q8V2_9BACT</name>
<reference evidence="1" key="1">
    <citation type="submission" date="2021-03" db="EMBL/GenBank/DDBJ databases">
        <authorList>
            <person name="Wang G."/>
        </authorList>
    </citation>
    <scope>NUCLEOTIDE SEQUENCE</scope>
    <source>
        <strain evidence="1">KCTC 12899</strain>
    </source>
</reference>
<dbReference type="Gene3D" id="2.40.160.10">
    <property type="entry name" value="Porin"/>
    <property type="match status" value="1"/>
</dbReference>
<accession>A0A8J7Q8V2</accession>
<protein>
    <recommendedName>
        <fullName evidence="3">Porin</fullName>
    </recommendedName>
</protein>
<organism evidence="1 2">
    <name type="scientific">Acanthopleuribacter pedis</name>
    <dbReference type="NCBI Taxonomy" id="442870"/>
    <lineage>
        <taxon>Bacteria</taxon>
        <taxon>Pseudomonadati</taxon>
        <taxon>Acidobacteriota</taxon>
        <taxon>Holophagae</taxon>
        <taxon>Acanthopleuribacterales</taxon>
        <taxon>Acanthopleuribacteraceae</taxon>
        <taxon>Acanthopleuribacter</taxon>
    </lineage>
</organism>
<proteinExistence type="predicted"/>